<dbReference type="SUPFAM" id="SSF46689">
    <property type="entry name" value="Homeodomain-like"/>
    <property type="match status" value="1"/>
</dbReference>
<evidence type="ECO:0000256" key="2">
    <source>
        <dbReference type="ARBA" id="ARBA00023125"/>
    </source>
</evidence>
<protein>
    <submittedName>
        <fullName evidence="4">TetR/AcrR family transcriptional regulator</fullName>
    </submittedName>
</protein>
<evidence type="ECO:0000313" key="5">
    <source>
        <dbReference type="Proteomes" id="UP000510721"/>
    </source>
</evidence>
<accession>A0A859QFX1</accession>
<dbReference type="KEGG" id="emx:FKV68_00480"/>
<evidence type="ECO:0000256" key="3">
    <source>
        <dbReference type="ARBA" id="ARBA00023163"/>
    </source>
</evidence>
<sequence length="213" mass="23042">MANLRTYNSPLRAEKARETREAILTALFELLDSAGAADDVSTEAIAQKAGVQRRTIFRHFATKDEMLAAFWPWLNARIGTSVTPLTVKEVVDGPRQAFPRFDLHEPAIRASLHSKAGREMRIGTVAARRVHFARALAPAIASLPASEAWKVEALAHLLFSASAWEVLKDYGGLTGAQAGEVASWALEVILSAVTSSHAPADVSSQPKETSDEV</sequence>
<organism evidence="4 5">
    <name type="scientific">Sinorhizobium mexicanum</name>
    <dbReference type="NCBI Taxonomy" id="375549"/>
    <lineage>
        <taxon>Bacteria</taxon>
        <taxon>Pseudomonadati</taxon>
        <taxon>Pseudomonadota</taxon>
        <taxon>Alphaproteobacteria</taxon>
        <taxon>Hyphomicrobiales</taxon>
        <taxon>Rhizobiaceae</taxon>
        <taxon>Sinorhizobium/Ensifer group</taxon>
        <taxon>Sinorhizobium</taxon>
    </lineage>
</organism>
<evidence type="ECO:0000313" key="4">
    <source>
        <dbReference type="EMBL" id="QLL60020.1"/>
    </source>
</evidence>
<dbReference type="InterPro" id="IPR009057">
    <property type="entry name" value="Homeodomain-like_sf"/>
</dbReference>
<dbReference type="RefSeq" id="WP_180939614.1">
    <property type="nucleotide sequence ID" value="NZ_CP041238.1"/>
</dbReference>
<keyword evidence="5" id="KW-1185">Reference proteome</keyword>
<keyword evidence="3" id="KW-0804">Transcription</keyword>
<dbReference type="InterPro" id="IPR050109">
    <property type="entry name" value="HTH-type_TetR-like_transc_reg"/>
</dbReference>
<dbReference type="EMBL" id="CP041238">
    <property type="protein sequence ID" value="QLL60020.1"/>
    <property type="molecule type" value="Genomic_DNA"/>
</dbReference>
<dbReference type="GO" id="GO:0003700">
    <property type="term" value="F:DNA-binding transcription factor activity"/>
    <property type="evidence" value="ECO:0007669"/>
    <property type="project" value="TreeGrafter"/>
</dbReference>
<name>A0A859QFX1_9HYPH</name>
<keyword evidence="2" id="KW-0238">DNA-binding</keyword>
<dbReference type="Gene3D" id="1.10.357.10">
    <property type="entry name" value="Tetracycline Repressor, domain 2"/>
    <property type="match status" value="1"/>
</dbReference>
<dbReference type="PROSITE" id="PS50977">
    <property type="entry name" value="HTH_TETR_2"/>
    <property type="match status" value="1"/>
</dbReference>
<dbReference type="InterPro" id="IPR001647">
    <property type="entry name" value="HTH_TetR"/>
</dbReference>
<proteinExistence type="predicted"/>
<dbReference type="Proteomes" id="UP000510721">
    <property type="component" value="Chromosome"/>
</dbReference>
<gene>
    <name evidence="4" type="ORF">FKV68_00480</name>
</gene>
<dbReference type="PANTHER" id="PTHR30055">
    <property type="entry name" value="HTH-TYPE TRANSCRIPTIONAL REGULATOR RUTR"/>
    <property type="match status" value="1"/>
</dbReference>
<dbReference type="Pfam" id="PF00440">
    <property type="entry name" value="TetR_N"/>
    <property type="match status" value="1"/>
</dbReference>
<reference evidence="4 5" key="1">
    <citation type="submission" date="2019-06" db="EMBL/GenBank/DDBJ databases">
        <title>Complete genome sequence of Ensifer mexicanus ITTG R7 isolated from nodules of Acacia angustissima (Mill.) Kuntze.</title>
        <authorList>
            <person name="Rincon-Rosales R."/>
            <person name="Rogel M.A."/>
            <person name="Guerrero G."/>
            <person name="Rincon-Molina C.I."/>
            <person name="Lopez-Lopez A."/>
            <person name="Martinez-Romero E."/>
        </authorList>
    </citation>
    <scope>NUCLEOTIDE SEQUENCE [LARGE SCALE GENOMIC DNA]</scope>
    <source>
        <strain evidence="4 5">ITTG R7</strain>
    </source>
</reference>
<dbReference type="GO" id="GO:0000976">
    <property type="term" value="F:transcription cis-regulatory region binding"/>
    <property type="evidence" value="ECO:0007669"/>
    <property type="project" value="TreeGrafter"/>
</dbReference>
<evidence type="ECO:0000256" key="1">
    <source>
        <dbReference type="ARBA" id="ARBA00023015"/>
    </source>
</evidence>
<keyword evidence="1" id="KW-0805">Transcription regulation</keyword>
<dbReference type="AlphaFoldDB" id="A0A859QFX1"/>
<dbReference type="PANTHER" id="PTHR30055:SF234">
    <property type="entry name" value="HTH-TYPE TRANSCRIPTIONAL REGULATOR BETI"/>
    <property type="match status" value="1"/>
</dbReference>